<keyword evidence="1" id="KW-1133">Transmembrane helix</keyword>
<feature type="transmembrane region" description="Helical" evidence="1">
    <location>
        <begin position="188"/>
        <end position="214"/>
    </location>
</feature>
<gene>
    <name evidence="2" type="ORF">Q4F26_00110</name>
</gene>
<feature type="transmembrane region" description="Helical" evidence="1">
    <location>
        <begin position="92"/>
        <end position="112"/>
    </location>
</feature>
<feature type="transmembrane region" description="Helical" evidence="1">
    <location>
        <begin position="385"/>
        <end position="402"/>
    </location>
</feature>
<feature type="transmembrane region" description="Helical" evidence="1">
    <location>
        <begin position="234"/>
        <end position="254"/>
    </location>
</feature>
<protein>
    <submittedName>
        <fullName evidence="2">YfhO family protein</fullName>
    </submittedName>
</protein>
<evidence type="ECO:0000313" key="2">
    <source>
        <dbReference type="EMBL" id="MDO5456722.1"/>
    </source>
</evidence>
<sequence>MKEILYKYRYSLTTFFLPILILTIIFISMGVFPFGDKTLFTIDLGQQYVDFYAEYKHTWSGHLERLIYSFNKGIGGEMTGIWAYYLMSPLNLIFLITPFRYLDLAVTLLILIRYGLAGWSMGYYLKNMQASSLSRLLVFSTSYALSGYMVNYQFNLMWMDGFILLPLICLGVERILQGKSPLLYTVTLALCLISNYYIAFMVCLFMILYFFYRLTSYITRENWKKQSIQLISRFAGYSILAAGISAFILIPTFVQLMQSKAAASNFSWDFSAKFPLMDLVSKFTIGAFNFDQFPDGLPNIFVSALILIQVLRYFFNSSFKWQEKTASALFILILTLSFNLEVINKIWHGFQNPNWFPYRYSFVFIFLLIYIAYRQSAHQSQLTLQELLHGAGLSVLISIYLMSQDFDYLSSYKILFTLLLIVLYFIVLIFYSNKVLLRSLLLLSLVTLELTGNASLSLNELNYVDRSRFIEAQSILTEMTETIHEHDNPSDSFYRIEKTFQRTKNDSHQVNFKSASHFGSTYEAHSYEGFTGLGFPGGSGYSAYSNGTLLTDALFSIKYYAADNEINVYEHTPYYNTNADQALPMSIIQSKADLVHYDPLFFTDQYTIYRNPYALPLGLKVNDDLMDLDLVNNHPMFYQNQLARSFSPEHNPTELFKPVEADQTYENIEIEDHGRERLAKVNNPEQPAYIRASLTAEEDMSYYYILNGFNTWDNFEIKVNGQPQYQYNTFYHDVVVNLEADKNDRIELEIEVTADDFYLSRSGFYQMAIDDFEGIITQAKNNSIEIENYTDSSLSFQTQITDSQEMVMLTIPYDDSWQITANGEEISAHPVMDSFLGLKLSEGNYTIEMNYRTPYGKISWLISLMSIFILFIINKYPVSGLSKNKK</sequence>
<keyword evidence="1" id="KW-0472">Membrane</keyword>
<dbReference type="PANTHER" id="PTHR38454:SF1">
    <property type="entry name" value="INTEGRAL MEMBRANE PROTEIN"/>
    <property type="match status" value="1"/>
</dbReference>
<feature type="transmembrane region" description="Helical" evidence="1">
    <location>
        <begin position="858"/>
        <end position="876"/>
    </location>
</feature>
<keyword evidence="3" id="KW-1185">Reference proteome</keyword>
<accession>A0AA43RJM0</accession>
<reference evidence="2" key="1">
    <citation type="submission" date="2023-07" db="EMBL/GenBank/DDBJ databases">
        <title>Between Cages and Wild: Unraveling the Impact of Captivity on Animal Microbiomes and Antimicrobial Resistance.</title>
        <authorList>
            <person name="Schmartz G.P."/>
            <person name="Rehner J."/>
            <person name="Schuff M.J."/>
            <person name="Becker S.L."/>
            <person name="Kravczyk M."/>
            <person name="Gurevich A."/>
            <person name="Francke R."/>
            <person name="Mueller R."/>
            <person name="Keller V."/>
            <person name="Keller A."/>
        </authorList>
    </citation>
    <scope>NUCLEOTIDE SEQUENCE</scope>
    <source>
        <strain evidence="2">S39M_St_73</strain>
    </source>
</reference>
<name>A0AA43RJM0_9LACT</name>
<dbReference type="Proteomes" id="UP001171751">
    <property type="component" value="Unassembled WGS sequence"/>
</dbReference>
<feature type="transmembrane region" description="Helical" evidence="1">
    <location>
        <begin position="133"/>
        <end position="150"/>
    </location>
</feature>
<feature type="transmembrane region" description="Helical" evidence="1">
    <location>
        <begin position="355"/>
        <end position="373"/>
    </location>
</feature>
<dbReference type="Pfam" id="PF09586">
    <property type="entry name" value="YfhO"/>
    <property type="match status" value="1"/>
</dbReference>
<dbReference type="EMBL" id="JAUNQW010000001">
    <property type="protein sequence ID" value="MDO5456722.1"/>
    <property type="molecule type" value="Genomic_DNA"/>
</dbReference>
<evidence type="ECO:0000313" key="3">
    <source>
        <dbReference type="Proteomes" id="UP001171751"/>
    </source>
</evidence>
<dbReference type="AlphaFoldDB" id="A0AA43RJM0"/>
<dbReference type="InterPro" id="IPR018580">
    <property type="entry name" value="Uncharacterised_YfhO"/>
</dbReference>
<comment type="caution">
    <text evidence="2">The sequence shown here is derived from an EMBL/GenBank/DDBJ whole genome shotgun (WGS) entry which is preliminary data.</text>
</comment>
<evidence type="ECO:0000256" key="1">
    <source>
        <dbReference type="SAM" id="Phobius"/>
    </source>
</evidence>
<feature type="transmembrane region" description="Helical" evidence="1">
    <location>
        <begin position="326"/>
        <end position="343"/>
    </location>
</feature>
<dbReference type="PANTHER" id="PTHR38454">
    <property type="entry name" value="INTEGRAL MEMBRANE PROTEIN-RELATED"/>
    <property type="match status" value="1"/>
</dbReference>
<keyword evidence="1" id="KW-0812">Transmembrane</keyword>
<feature type="transmembrane region" description="Helical" evidence="1">
    <location>
        <begin position="12"/>
        <end position="34"/>
    </location>
</feature>
<organism evidence="2 3">
    <name type="scientific">Atopococcus tabaci</name>
    <dbReference type="NCBI Taxonomy" id="269774"/>
    <lineage>
        <taxon>Bacteria</taxon>
        <taxon>Bacillati</taxon>
        <taxon>Bacillota</taxon>
        <taxon>Bacilli</taxon>
        <taxon>Lactobacillales</taxon>
        <taxon>Carnobacteriaceae</taxon>
        <taxon>Atopococcus</taxon>
    </lineage>
</organism>
<proteinExistence type="predicted"/>
<feature type="transmembrane region" description="Helical" evidence="1">
    <location>
        <begin position="296"/>
        <end position="314"/>
    </location>
</feature>
<feature type="transmembrane region" description="Helical" evidence="1">
    <location>
        <begin position="414"/>
        <end position="433"/>
    </location>
</feature>